<comment type="caution">
    <text evidence="1">The sequence shown here is derived from an EMBL/GenBank/DDBJ whole genome shotgun (WGS) entry which is preliminary data.</text>
</comment>
<keyword evidence="2" id="KW-1185">Reference proteome</keyword>
<proteinExistence type="predicted"/>
<gene>
    <name evidence="1" type="ORF">E3U43_005127</name>
</gene>
<dbReference type="EMBL" id="CM011693">
    <property type="protein sequence ID" value="TMS05877.1"/>
    <property type="molecule type" value="Genomic_DNA"/>
</dbReference>
<dbReference type="Proteomes" id="UP000793456">
    <property type="component" value="Chromosome XX"/>
</dbReference>
<evidence type="ECO:0000313" key="1">
    <source>
        <dbReference type="EMBL" id="TMS05877.1"/>
    </source>
</evidence>
<organism evidence="1 2">
    <name type="scientific">Larimichthys crocea</name>
    <name type="common">Large yellow croaker</name>
    <name type="synonym">Pseudosciaena crocea</name>
    <dbReference type="NCBI Taxonomy" id="215358"/>
    <lineage>
        <taxon>Eukaryota</taxon>
        <taxon>Metazoa</taxon>
        <taxon>Chordata</taxon>
        <taxon>Craniata</taxon>
        <taxon>Vertebrata</taxon>
        <taxon>Euteleostomi</taxon>
        <taxon>Actinopterygii</taxon>
        <taxon>Neopterygii</taxon>
        <taxon>Teleostei</taxon>
        <taxon>Neoteleostei</taxon>
        <taxon>Acanthomorphata</taxon>
        <taxon>Eupercaria</taxon>
        <taxon>Sciaenidae</taxon>
        <taxon>Larimichthys</taxon>
    </lineage>
</organism>
<protein>
    <submittedName>
        <fullName evidence="1">Uncharacterized protein</fullName>
    </submittedName>
</protein>
<sequence>MSTLKHVILQDKDQDVEKKKLGWSYIEWVENEVVTTGVANAQTQTDLPAFEHKECQTSSPVIMHIDLTRTHSKLRHSSLVDTDGLVAPFFQFDRQAPGRISTSPTLRRMRSTRRPLTDAWDTVRMESTLEEASPINLLSPVHRVKSPLAVSPLSDGEICPEHQPILSTGRQKTKSHRSKTFDNGIASEKEECHSTHPTHSKTFGYRDSEVQDKEHFHNRLQERRRSSVVVSLPGLDVSPGDLFVSNGVADMLNGSNFSDTKKSKWPFSRRSTTKGKSQTGTATDVEKYLSTSQIQDWRNSDLQRYKDYSVAEFLRDQSSQVFSATLTNLQMRNCLTDIDSWRLFANLNELCLVSFGFLNNLLRVIKDTLEINEGGGPTLLELLSKAFQKSICYSLQKYCLNYTTALLYLDSLKPREDFGSYTKWCERNEQCRRLHLRDLLVAPLQRLTRYPLLLRNYCEEVPDGGRDQRPAGYSGTSGHIYM</sequence>
<accession>A0ACD3QFG4</accession>
<evidence type="ECO:0000313" key="2">
    <source>
        <dbReference type="Proteomes" id="UP000793456"/>
    </source>
</evidence>
<reference evidence="1" key="1">
    <citation type="submission" date="2018-11" db="EMBL/GenBank/DDBJ databases">
        <title>The sequence and de novo assembly of Larimichthys crocea genome using PacBio and Hi-C technologies.</title>
        <authorList>
            <person name="Xu P."/>
            <person name="Chen B."/>
            <person name="Zhou Z."/>
            <person name="Ke Q."/>
            <person name="Wu Y."/>
            <person name="Bai H."/>
            <person name="Pu F."/>
        </authorList>
    </citation>
    <scope>NUCLEOTIDE SEQUENCE</scope>
    <source>
        <tissue evidence="1">Muscle</tissue>
    </source>
</reference>
<name>A0ACD3QFG4_LARCR</name>